<evidence type="ECO:0000256" key="2">
    <source>
        <dbReference type="ARBA" id="ARBA00023027"/>
    </source>
</evidence>
<proteinExistence type="predicted"/>
<dbReference type="InterPro" id="IPR015590">
    <property type="entry name" value="Aldehyde_DH_dom"/>
</dbReference>
<organism evidence="4 5">
    <name type="scientific">Polaromonas eurypsychrophila</name>
    <dbReference type="NCBI Taxonomy" id="1614635"/>
    <lineage>
        <taxon>Bacteria</taxon>
        <taxon>Pseudomonadati</taxon>
        <taxon>Pseudomonadota</taxon>
        <taxon>Betaproteobacteria</taxon>
        <taxon>Burkholderiales</taxon>
        <taxon>Comamonadaceae</taxon>
        <taxon>Polaromonas</taxon>
    </lineage>
</organism>
<dbReference type="InterPro" id="IPR050485">
    <property type="entry name" value="Proline_metab_enzyme"/>
</dbReference>
<keyword evidence="1" id="KW-0560">Oxidoreductase</keyword>
<evidence type="ECO:0000313" key="4">
    <source>
        <dbReference type="EMBL" id="GGB10861.1"/>
    </source>
</evidence>
<dbReference type="InterPro" id="IPR016161">
    <property type="entry name" value="Ald_DH/histidinol_DH"/>
</dbReference>
<sequence>MTECAASLRRAADALQQQMARFCALLVKEAFKTWGDAVSEVREAIDFLRYYANEAERIMAPLALPGQSQGVTHSVTGETNTLRPTARGPWVCISP</sequence>
<dbReference type="SUPFAM" id="SSF53720">
    <property type="entry name" value="ALDH-like"/>
    <property type="match status" value="1"/>
</dbReference>
<evidence type="ECO:0000259" key="3">
    <source>
        <dbReference type="Pfam" id="PF00171"/>
    </source>
</evidence>
<name>A0A916SQ63_9BURK</name>
<reference evidence="4" key="2">
    <citation type="submission" date="2020-09" db="EMBL/GenBank/DDBJ databases">
        <authorList>
            <person name="Sun Q."/>
            <person name="Zhou Y."/>
        </authorList>
    </citation>
    <scope>NUCLEOTIDE SEQUENCE</scope>
    <source>
        <strain evidence="4">CGMCC 1.15322</strain>
    </source>
</reference>
<dbReference type="Proteomes" id="UP000620596">
    <property type="component" value="Unassembled WGS sequence"/>
</dbReference>
<accession>A0A916SQ63</accession>
<dbReference type="GO" id="GO:0010133">
    <property type="term" value="P:L-proline catabolic process to L-glutamate"/>
    <property type="evidence" value="ECO:0007669"/>
    <property type="project" value="TreeGrafter"/>
</dbReference>
<evidence type="ECO:0000256" key="1">
    <source>
        <dbReference type="ARBA" id="ARBA00023002"/>
    </source>
</evidence>
<evidence type="ECO:0000313" key="5">
    <source>
        <dbReference type="Proteomes" id="UP000620596"/>
    </source>
</evidence>
<protein>
    <recommendedName>
        <fullName evidence="3">Aldehyde dehydrogenase domain-containing protein</fullName>
    </recommendedName>
</protein>
<dbReference type="GO" id="GO:0009898">
    <property type="term" value="C:cytoplasmic side of plasma membrane"/>
    <property type="evidence" value="ECO:0007669"/>
    <property type="project" value="TreeGrafter"/>
</dbReference>
<comment type="caution">
    <text evidence="4">The sequence shown here is derived from an EMBL/GenBank/DDBJ whole genome shotgun (WGS) entry which is preliminary data.</text>
</comment>
<dbReference type="Pfam" id="PF00171">
    <property type="entry name" value="Aldedh"/>
    <property type="match status" value="1"/>
</dbReference>
<gene>
    <name evidence="4" type="ORF">GCM10011496_34760</name>
</gene>
<keyword evidence="2" id="KW-0520">NAD</keyword>
<dbReference type="GO" id="GO:0003842">
    <property type="term" value="F:L-glutamate gamma-semialdehyde dehydrogenase activity"/>
    <property type="evidence" value="ECO:0007669"/>
    <property type="project" value="TreeGrafter"/>
</dbReference>
<feature type="domain" description="Aldehyde dehydrogenase" evidence="3">
    <location>
        <begin position="4"/>
        <end position="95"/>
    </location>
</feature>
<dbReference type="InterPro" id="IPR016162">
    <property type="entry name" value="Ald_DH_N"/>
</dbReference>
<dbReference type="EMBL" id="BMIG01000016">
    <property type="protein sequence ID" value="GGB10861.1"/>
    <property type="molecule type" value="Genomic_DNA"/>
</dbReference>
<dbReference type="Gene3D" id="3.40.605.10">
    <property type="entry name" value="Aldehyde Dehydrogenase, Chain A, domain 1"/>
    <property type="match status" value="1"/>
</dbReference>
<dbReference type="AlphaFoldDB" id="A0A916SQ63"/>
<reference evidence="4" key="1">
    <citation type="journal article" date="2014" name="Int. J. Syst. Evol. Microbiol.">
        <title>Complete genome sequence of Corynebacterium casei LMG S-19264T (=DSM 44701T), isolated from a smear-ripened cheese.</title>
        <authorList>
            <consortium name="US DOE Joint Genome Institute (JGI-PGF)"/>
            <person name="Walter F."/>
            <person name="Albersmeier A."/>
            <person name="Kalinowski J."/>
            <person name="Ruckert C."/>
        </authorList>
    </citation>
    <scope>NUCLEOTIDE SEQUENCE</scope>
    <source>
        <strain evidence="4">CGMCC 1.15322</strain>
    </source>
</reference>
<dbReference type="PANTHER" id="PTHR42862:SF1">
    <property type="entry name" value="DELTA-1-PYRROLINE-5-CARBOXYLATE DEHYDROGENASE 2, ISOFORM A-RELATED"/>
    <property type="match status" value="1"/>
</dbReference>
<dbReference type="PANTHER" id="PTHR42862">
    <property type="entry name" value="DELTA-1-PYRROLINE-5-CARBOXYLATE DEHYDROGENASE 1, ISOFORM A-RELATED"/>
    <property type="match status" value="1"/>
</dbReference>
<keyword evidence="5" id="KW-1185">Reference proteome</keyword>